<dbReference type="InterPro" id="IPR009354">
    <property type="entry name" value="Usg"/>
</dbReference>
<gene>
    <name evidence="1" type="ORF">DI628_05815</name>
</gene>
<accession>A0A6N4R858</accession>
<dbReference type="Pfam" id="PF06233">
    <property type="entry name" value="Usg"/>
    <property type="match status" value="1"/>
</dbReference>
<dbReference type="AlphaFoldDB" id="A0A6N4R858"/>
<organism evidence="1 2">
    <name type="scientific">Blastochloris viridis</name>
    <name type="common">Rhodopseudomonas viridis</name>
    <dbReference type="NCBI Taxonomy" id="1079"/>
    <lineage>
        <taxon>Bacteria</taxon>
        <taxon>Pseudomonadati</taxon>
        <taxon>Pseudomonadota</taxon>
        <taxon>Alphaproteobacteria</taxon>
        <taxon>Hyphomicrobiales</taxon>
        <taxon>Blastochloridaceae</taxon>
        <taxon>Blastochloris</taxon>
    </lineage>
</organism>
<comment type="caution">
    <text evidence="1">The sequence shown here is derived from an EMBL/GenBank/DDBJ whole genome shotgun (WGS) entry which is preliminary data.</text>
</comment>
<protein>
    <submittedName>
        <fullName evidence="1">Aspartate-semialdehyde dehydrogenase</fullName>
    </submittedName>
</protein>
<reference evidence="1 2" key="1">
    <citation type="journal article" date="2017" name="Nat. Commun.">
        <title>In situ click chemistry generation of cyclooxygenase-2 inhibitors.</title>
        <authorList>
            <person name="Bhardwaj A."/>
            <person name="Kaur J."/>
            <person name="Wuest M."/>
            <person name="Wuest F."/>
        </authorList>
    </citation>
    <scope>NUCLEOTIDE SEQUENCE [LARGE SCALE GENOMIC DNA]</scope>
    <source>
        <strain evidence="1">S2_018_000_R2_106</strain>
    </source>
</reference>
<name>A0A6N4R858_BLAVI</name>
<proteinExistence type="predicted"/>
<sequence>MITPSSSVSKSDKASEMELMLKGYGMTTAEIIYRKPDHQWFLQSYIWQDYDIAPDFPEMNKFLQFWQETLDGPLHAVKYVHRKLISATEWRQVSGEIIVH</sequence>
<dbReference type="EMBL" id="VAFM01000002">
    <property type="protein sequence ID" value="TKW60427.1"/>
    <property type="molecule type" value="Genomic_DNA"/>
</dbReference>
<dbReference type="Proteomes" id="UP000320948">
    <property type="component" value="Unassembled WGS sequence"/>
</dbReference>
<evidence type="ECO:0000313" key="1">
    <source>
        <dbReference type="EMBL" id="TKW60427.1"/>
    </source>
</evidence>
<evidence type="ECO:0000313" key="2">
    <source>
        <dbReference type="Proteomes" id="UP000320948"/>
    </source>
</evidence>